<dbReference type="InterPro" id="IPR041664">
    <property type="entry name" value="AAA_16"/>
</dbReference>
<dbReference type="Gene3D" id="3.40.50.300">
    <property type="entry name" value="P-loop containing nucleotide triphosphate hydrolases"/>
    <property type="match status" value="1"/>
</dbReference>
<feature type="domain" description="AAA protein C-terminal winged helix" evidence="2">
    <location>
        <begin position="312"/>
        <end position="441"/>
    </location>
</feature>
<protein>
    <submittedName>
        <fullName evidence="3">Uncharacterized protein</fullName>
    </submittedName>
</protein>
<sequence>MVFVGGIAYVAWYKANVLDKIELAFSAGYDPALELADRSMEKNTKKPQAGAIAWDTDGLWTEHLRRDDQDMMDRIVNGSEKGHYFMLLGPKGTGKTTMLFDAMRAIHAEGASICDAHPDLEVFRLRLGKALNYEYHEDSQTGLFQRRDPREGGPALDIERALNKLEKVALRYSARTNRPLVLILNNIHFFKNDDEGQNMLLQLQQRAEAWAASGILTMVFSSDDAWPFMLMRKTASRMHVVSVKDLNPRQALQATVQMRMSANQGTETEEAYREVTATVGGRLSYLAKIAKHPNMLSQAEQMLRVEKAWLLSQIGLIPDHDDDVMDEQKWSSCSWLLLREFVKMRQEQEREVQEQIAAGEKPSTALQNLPLPVLPYYRCRQIMTRPDFLELLDHANIIAIDINHNVTPDSLLLLRAAREVVEEEGFDEMLDDVRDRVDEIESLHRTRELTFKDVKAGDRVWLTVDKGGARLVENDS</sequence>
<dbReference type="InterPro" id="IPR056808">
    <property type="entry name" value="HTH_AAA"/>
</dbReference>
<reference evidence="3 4" key="1">
    <citation type="submission" date="2019-02" db="EMBL/GenBank/DDBJ databases">
        <title>Genome sequencing of the rare red list fungi Phlebia centrifuga.</title>
        <authorList>
            <person name="Buettner E."/>
            <person name="Kellner H."/>
        </authorList>
    </citation>
    <scope>NUCLEOTIDE SEQUENCE [LARGE SCALE GENOMIC DNA]</scope>
    <source>
        <strain evidence="3 4">DSM 108282</strain>
    </source>
</reference>
<dbReference type="PANTHER" id="PTHR36168">
    <property type="entry name" value="CHROMOSOME 1, WHOLE GENOME SHOTGUN SEQUENCE"/>
    <property type="match status" value="1"/>
</dbReference>
<evidence type="ECO:0000313" key="4">
    <source>
        <dbReference type="Proteomes" id="UP000309038"/>
    </source>
</evidence>
<dbReference type="AlphaFoldDB" id="A0A4V3XBB4"/>
<dbReference type="EMBL" id="SGPJ01000026">
    <property type="protein sequence ID" value="THH01333.1"/>
    <property type="molecule type" value="Genomic_DNA"/>
</dbReference>
<comment type="caution">
    <text evidence="3">The sequence shown here is derived from an EMBL/GenBank/DDBJ whole genome shotgun (WGS) entry which is preliminary data.</text>
</comment>
<dbReference type="Pfam" id="PF24913">
    <property type="entry name" value="WHD_AAA_fung"/>
    <property type="match status" value="1"/>
</dbReference>
<proteinExistence type="predicted"/>
<organism evidence="3 4">
    <name type="scientific">Hermanssonia centrifuga</name>
    <dbReference type="NCBI Taxonomy" id="98765"/>
    <lineage>
        <taxon>Eukaryota</taxon>
        <taxon>Fungi</taxon>
        <taxon>Dikarya</taxon>
        <taxon>Basidiomycota</taxon>
        <taxon>Agaricomycotina</taxon>
        <taxon>Agaricomycetes</taxon>
        <taxon>Polyporales</taxon>
        <taxon>Meruliaceae</taxon>
        <taxon>Hermanssonia</taxon>
    </lineage>
</organism>
<dbReference type="SUPFAM" id="SSF52540">
    <property type="entry name" value="P-loop containing nucleoside triphosphate hydrolases"/>
    <property type="match status" value="1"/>
</dbReference>
<accession>A0A4V3XBB4</accession>
<dbReference type="Pfam" id="PF13191">
    <property type="entry name" value="AAA_16"/>
    <property type="match status" value="1"/>
</dbReference>
<dbReference type="Proteomes" id="UP000309038">
    <property type="component" value="Unassembled WGS sequence"/>
</dbReference>
<dbReference type="PANTHER" id="PTHR36168:SF1">
    <property type="entry name" value="ORC1-LIKE AAA ATPASE DOMAIN-CONTAINING PROTEIN"/>
    <property type="match status" value="1"/>
</dbReference>
<evidence type="ECO:0000259" key="1">
    <source>
        <dbReference type="Pfam" id="PF13191"/>
    </source>
</evidence>
<feature type="domain" description="Orc1-like AAA ATPase" evidence="1">
    <location>
        <begin position="70"/>
        <end position="209"/>
    </location>
</feature>
<gene>
    <name evidence="3" type="ORF">EW026_g1355</name>
</gene>
<evidence type="ECO:0000313" key="3">
    <source>
        <dbReference type="EMBL" id="THH01333.1"/>
    </source>
</evidence>
<keyword evidence="4" id="KW-1185">Reference proteome</keyword>
<dbReference type="InterPro" id="IPR027417">
    <property type="entry name" value="P-loop_NTPase"/>
</dbReference>
<evidence type="ECO:0000259" key="2">
    <source>
        <dbReference type="Pfam" id="PF24913"/>
    </source>
</evidence>
<name>A0A4V3XBB4_9APHY</name>